<evidence type="ECO:0000256" key="6">
    <source>
        <dbReference type="ARBA" id="ARBA00023136"/>
    </source>
</evidence>
<gene>
    <name evidence="9" type="ORF">AKL21_08655</name>
</gene>
<evidence type="ECO:0000259" key="8">
    <source>
        <dbReference type="Pfam" id="PF01694"/>
    </source>
</evidence>
<evidence type="ECO:0000313" key="10">
    <source>
        <dbReference type="Proteomes" id="UP000216797"/>
    </source>
</evidence>
<feature type="transmembrane region" description="Helical" evidence="7">
    <location>
        <begin position="174"/>
        <end position="194"/>
    </location>
</feature>
<sequence>MNKEWKLTWKRWLNQPIVTYSFLAIQTVVYLLMFVPSLEIETKGVMFGPFVAYLHQYWRFITPIFIHFSLTHFAVNSIVLYFIGQQVEAIYGHWRFFILYLLSGVMGNFVSFAFNDAGIRSAGSSTAIFGVFGAFLLLGYYFRNNPAIQGMVRQFALFVGLSLLFGIFDRSIDIWGHIGGIIGGLLLGNVVALPQNHGRFSIHTRIISGVIFGFLLVICLLYGLKKYGLPV</sequence>
<evidence type="ECO:0000256" key="4">
    <source>
        <dbReference type="ARBA" id="ARBA00022801"/>
    </source>
</evidence>
<feature type="transmembrane region" description="Helical" evidence="7">
    <location>
        <begin position="206"/>
        <end position="224"/>
    </location>
</feature>
<dbReference type="GO" id="GO:0016020">
    <property type="term" value="C:membrane"/>
    <property type="evidence" value="ECO:0007669"/>
    <property type="project" value="UniProtKB-SubCell"/>
</dbReference>
<evidence type="ECO:0000256" key="5">
    <source>
        <dbReference type="ARBA" id="ARBA00022989"/>
    </source>
</evidence>
<feature type="transmembrane region" description="Helical" evidence="7">
    <location>
        <begin position="150"/>
        <end position="168"/>
    </location>
</feature>
<keyword evidence="4" id="KW-0378">Hydrolase</keyword>
<dbReference type="RefSeq" id="WP_095006778.1">
    <property type="nucleotide sequence ID" value="NZ_LHUG01000006.1"/>
</dbReference>
<keyword evidence="5 7" id="KW-1133">Transmembrane helix</keyword>
<comment type="caution">
    <text evidence="9">The sequence shown here is derived from an EMBL/GenBank/DDBJ whole genome shotgun (WGS) entry which is preliminary data.</text>
</comment>
<evidence type="ECO:0000313" key="9">
    <source>
        <dbReference type="EMBL" id="PAB00552.1"/>
    </source>
</evidence>
<organism evidence="9 10">
    <name type="scientific">Enterococcus canintestini</name>
    <dbReference type="NCBI Taxonomy" id="317010"/>
    <lineage>
        <taxon>Bacteria</taxon>
        <taxon>Bacillati</taxon>
        <taxon>Bacillota</taxon>
        <taxon>Bacilli</taxon>
        <taxon>Lactobacillales</taxon>
        <taxon>Enterococcaceae</taxon>
        <taxon>Enterococcus</taxon>
    </lineage>
</organism>
<keyword evidence="3 7" id="KW-0812">Transmembrane</keyword>
<feature type="transmembrane region" description="Helical" evidence="7">
    <location>
        <begin position="96"/>
        <end position="114"/>
    </location>
</feature>
<dbReference type="InterPro" id="IPR050925">
    <property type="entry name" value="Rhomboid_protease_S54"/>
</dbReference>
<dbReference type="SUPFAM" id="SSF144091">
    <property type="entry name" value="Rhomboid-like"/>
    <property type="match status" value="1"/>
</dbReference>
<feature type="transmembrane region" description="Helical" evidence="7">
    <location>
        <begin position="57"/>
        <end position="84"/>
    </location>
</feature>
<comment type="subcellular location">
    <subcellularLocation>
        <location evidence="1">Membrane</location>
        <topology evidence="1">Multi-pass membrane protein</topology>
    </subcellularLocation>
</comment>
<evidence type="ECO:0000256" key="7">
    <source>
        <dbReference type="SAM" id="Phobius"/>
    </source>
</evidence>
<dbReference type="AlphaFoldDB" id="A0A267HQM7"/>
<name>A0A267HQM7_9ENTE</name>
<evidence type="ECO:0000256" key="3">
    <source>
        <dbReference type="ARBA" id="ARBA00022692"/>
    </source>
</evidence>
<dbReference type="Pfam" id="PF01694">
    <property type="entry name" value="Rhomboid"/>
    <property type="match status" value="1"/>
</dbReference>
<keyword evidence="10" id="KW-1185">Reference proteome</keyword>
<dbReference type="EMBL" id="LHUG01000006">
    <property type="protein sequence ID" value="PAB00552.1"/>
    <property type="molecule type" value="Genomic_DNA"/>
</dbReference>
<dbReference type="Gene3D" id="1.20.1540.10">
    <property type="entry name" value="Rhomboid-like"/>
    <property type="match status" value="1"/>
</dbReference>
<feature type="domain" description="Peptidase S54 rhomboid" evidence="8">
    <location>
        <begin position="55"/>
        <end position="191"/>
    </location>
</feature>
<feature type="transmembrane region" description="Helical" evidence="7">
    <location>
        <begin position="126"/>
        <end position="143"/>
    </location>
</feature>
<dbReference type="PANTHER" id="PTHR43731:SF14">
    <property type="entry name" value="PRESENILIN-ASSOCIATED RHOMBOID-LIKE PROTEIN, MITOCHONDRIAL"/>
    <property type="match status" value="1"/>
</dbReference>
<protein>
    <submittedName>
        <fullName evidence="9">Peptidase S54</fullName>
    </submittedName>
</protein>
<dbReference type="InterPro" id="IPR035952">
    <property type="entry name" value="Rhomboid-like_sf"/>
</dbReference>
<evidence type="ECO:0000256" key="2">
    <source>
        <dbReference type="ARBA" id="ARBA00009045"/>
    </source>
</evidence>
<feature type="transmembrane region" description="Helical" evidence="7">
    <location>
        <begin position="12"/>
        <end position="37"/>
    </location>
</feature>
<dbReference type="PANTHER" id="PTHR43731">
    <property type="entry name" value="RHOMBOID PROTEASE"/>
    <property type="match status" value="1"/>
</dbReference>
<comment type="similarity">
    <text evidence="2">Belongs to the peptidase S54 family.</text>
</comment>
<dbReference type="InterPro" id="IPR022764">
    <property type="entry name" value="Peptidase_S54_rhomboid_dom"/>
</dbReference>
<dbReference type="Proteomes" id="UP000216797">
    <property type="component" value="Unassembled WGS sequence"/>
</dbReference>
<dbReference type="GO" id="GO:0004252">
    <property type="term" value="F:serine-type endopeptidase activity"/>
    <property type="evidence" value="ECO:0007669"/>
    <property type="project" value="InterPro"/>
</dbReference>
<reference evidence="9 10" key="1">
    <citation type="submission" date="2015-08" db="EMBL/GenBank/DDBJ databases">
        <title>Enterococcus genome sequence.</title>
        <authorList>
            <person name="Acedo J.Z."/>
            <person name="Vederas J.C."/>
        </authorList>
    </citation>
    <scope>NUCLEOTIDE SEQUENCE [LARGE SCALE GENOMIC DNA]</scope>
    <source>
        <strain evidence="9 10">49</strain>
    </source>
</reference>
<proteinExistence type="inferred from homology"/>
<evidence type="ECO:0000256" key="1">
    <source>
        <dbReference type="ARBA" id="ARBA00004141"/>
    </source>
</evidence>
<accession>A0A267HQM7</accession>
<keyword evidence="6 7" id="KW-0472">Membrane</keyword>